<dbReference type="RefSeq" id="WP_382775274.1">
    <property type="nucleotide sequence ID" value="NZ_JBHXKZ010000019.1"/>
</dbReference>
<dbReference type="Gene3D" id="3.40.50.150">
    <property type="entry name" value="Vaccinia Virus protein VP39"/>
    <property type="match status" value="1"/>
</dbReference>
<comment type="caution">
    <text evidence="3">The sequence shown here is derived from an EMBL/GenBank/DDBJ whole genome shotgun (WGS) entry which is preliminary data.</text>
</comment>
<keyword evidence="4" id="KW-1185">Reference proteome</keyword>
<protein>
    <submittedName>
        <fullName evidence="3">Class I SAM-dependent methyltransferase</fullName>
    </submittedName>
</protein>
<name>A0ABW6F7A5_9ACTN</name>
<dbReference type="PANTHER" id="PTHR43619:SF2">
    <property type="entry name" value="S-ADENOSYL-L-METHIONINE-DEPENDENT METHYLTRANSFERASES SUPERFAMILY PROTEIN"/>
    <property type="match status" value="1"/>
</dbReference>
<dbReference type="InterPro" id="IPR029063">
    <property type="entry name" value="SAM-dependent_MTases_sf"/>
</dbReference>
<evidence type="ECO:0000256" key="1">
    <source>
        <dbReference type="ARBA" id="ARBA00022603"/>
    </source>
</evidence>
<evidence type="ECO:0000313" key="3">
    <source>
        <dbReference type="EMBL" id="MFD4825250.1"/>
    </source>
</evidence>
<dbReference type="GO" id="GO:0032259">
    <property type="term" value="P:methylation"/>
    <property type="evidence" value="ECO:0007669"/>
    <property type="project" value="UniProtKB-KW"/>
</dbReference>
<gene>
    <name evidence="3" type="ORF">ACFWOQ_22050</name>
</gene>
<proteinExistence type="predicted"/>
<dbReference type="Pfam" id="PF04072">
    <property type="entry name" value="LCM"/>
    <property type="match status" value="1"/>
</dbReference>
<keyword evidence="2" id="KW-0808">Transferase</keyword>
<dbReference type="SUPFAM" id="SSF53335">
    <property type="entry name" value="S-adenosyl-L-methionine-dependent methyltransferases"/>
    <property type="match status" value="1"/>
</dbReference>
<dbReference type="PANTHER" id="PTHR43619">
    <property type="entry name" value="S-ADENOSYL-L-METHIONINE-DEPENDENT METHYLTRANSFERASE YKTD-RELATED"/>
    <property type="match status" value="1"/>
</dbReference>
<evidence type="ECO:0000313" key="4">
    <source>
        <dbReference type="Proteomes" id="UP001598352"/>
    </source>
</evidence>
<evidence type="ECO:0000256" key="2">
    <source>
        <dbReference type="ARBA" id="ARBA00022679"/>
    </source>
</evidence>
<organism evidence="3 4">
    <name type="scientific">Streptomyces rubiginosohelvolus</name>
    <dbReference type="NCBI Taxonomy" id="67362"/>
    <lineage>
        <taxon>Bacteria</taxon>
        <taxon>Bacillati</taxon>
        <taxon>Actinomycetota</taxon>
        <taxon>Actinomycetes</taxon>
        <taxon>Kitasatosporales</taxon>
        <taxon>Streptomycetaceae</taxon>
        <taxon>Streptomyces</taxon>
    </lineage>
</organism>
<accession>A0ABW6F7A5</accession>
<dbReference type="InterPro" id="IPR007213">
    <property type="entry name" value="Ppm1/Ppm2/Tcmp"/>
</dbReference>
<sequence length="274" mass="31063">MAKESVRLGTVQETLLIPLYGRALDAKARRPILRDDRARAMVESIDYDFAKFRGPSLGGSVLRSAIFDGWVARFLAEHPDGTVIELGAGLSTRSHRLDNGRARWFDLDLPDTVQLRRRFFTDSERTTALAASVLDTDWFEQVARTGGPYFFVSEAVLLYFREEQVRSVVRALAGRFPGACLSFDTGGGAMMRNQDRNPVFKAVDARMTWTCDDPKSLEDWGLRLRESRTFATPQPDVGRTWPRRHRYGMPLLARLVPPAVNSYRMNLFSLEKAE</sequence>
<dbReference type="Proteomes" id="UP001598352">
    <property type="component" value="Unassembled WGS sequence"/>
</dbReference>
<reference evidence="3 4" key="1">
    <citation type="submission" date="2024-09" db="EMBL/GenBank/DDBJ databases">
        <title>The Natural Products Discovery Center: Release of the First 8490 Sequenced Strains for Exploring Actinobacteria Biosynthetic Diversity.</title>
        <authorList>
            <person name="Kalkreuter E."/>
            <person name="Kautsar S.A."/>
            <person name="Yang D."/>
            <person name="Bader C.D."/>
            <person name="Teijaro C.N."/>
            <person name="Fluegel L."/>
            <person name="Davis C.M."/>
            <person name="Simpson J.R."/>
            <person name="Lauterbach L."/>
            <person name="Steele A.D."/>
            <person name="Gui C."/>
            <person name="Meng S."/>
            <person name="Li G."/>
            <person name="Viehrig K."/>
            <person name="Ye F."/>
            <person name="Su P."/>
            <person name="Kiefer A.F."/>
            <person name="Nichols A."/>
            <person name="Cepeda A.J."/>
            <person name="Yan W."/>
            <person name="Fan B."/>
            <person name="Jiang Y."/>
            <person name="Adhikari A."/>
            <person name="Zheng C.-J."/>
            <person name="Schuster L."/>
            <person name="Cowan T.M."/>
            <person name="Smanski M.J."/>
            <person name="Chevrette M.G."/>
            <person name="De Carvalho L.P.S."/>
            <person name="Shen B."/>
        </authorList>
    </citation>
    <scope>NUCLEOTIDE SEQUENCE [LARGE SCALE GENOMIC DNA]</scope>
    <source>
        <strain evidence="3 4">NPDC058428</strain>
    </source>
</reference>
<dbReference type="EMBL" id="JBHXKZ010000019">
    <property type="protein sequence ID" value="MFD4825250.1"/>
    <property type="molecule type" value="Genomic_DNA"/>
</dbReference>
<dbReference type="GO" id="GO:0008168">
    <property type="term" value="F:methyltransferase activity"/>
    <property type="evidence" value="ECO:0007669"/>
    <property type="project" value="UniProtKB-KW"/>
</dbReference>
<dbReference type="InterPro" id="IPR016874">
    <property type="entry name" value="TcmP-like"/>
</dbReference>
<keyword evidence="1 3" id="KW-0489">Methyltransferase</keyword>
<dbReference type="PIRSF" id="PIRSF028177">
    <property type="entry name" value="Polyketide_synth_Omtfrase_TcmP"/>
    <property type="match status" value="1"/>
</dbReference>